<evidence type="ECO:0000313" key="1">
    <source>
        <dbReference type="EMBL" id="KAG6464918.1"/>
    </source>
</evidence>
<gene>
    <name evidence="1" type="ORF">O3G_MSEX014816</name>
</gene>
<keyword evidence="2" id="KW-1185">Reference proteome</keyword>
<dbReference type="Proteomes" id="UP000791440">
    <property type="component" value="Unassembled WGS sequence"/>
</dbReference>
<organism evidence="1 2">
    <name type="scientific">Manduca sexta</name>
    <name type="common">Tobacco hawkmoth</name>
    <name type="synonym">Tobacco hornworm</name>
    <dbReference type="NCBI Taxonomy" id="7130"/>
    <lineage>
        <taxon>Eukaryota</taxon>
        <taxon>Metazoa</taxon>
        <taxon>Ecdysozoa</taxon>
        <taxon>Arthropoda</taxon>
        <taxon>Hexapoda</taxon>
        <taxon>Insecta</taxon>
        <taxon>Pterygota</taxon>
        <taxon>Neoptera</taxon>
        <taxon>Endopterygota</taxon>
        <taxon>Lepidoptera</taxon>
        <taxon>Glossata</taxon>
        <taxon>Ditrysia</taxon>
        <taxon>Bombycoidea</taxon>
        <taxon>Sphingidae</taxon>
        <taxon>Sphinginae</taxon>
        <taxon>Sphingini</taxon>
        <taxon>Manduca</taxon>
    </lineage>
</organism>
<proteinExistence type="predicted"/>
<dbReference type="AlphaFoldDB" id="A0A921ZX58"/>
<reference evidence="1" key="2">
    <citation type="submission" date="2020-12" db="EMBL/GenBank/DDBJ databases">
        <authorList>
            <person name="Kanost M."/>
        </authorList>
    </citation>
    <scope>NUCLEOTIDE SEQUENCE</scope>
</reference>
<evidence type="ECO:0000313" key="2">
    <source>
        <dbReference type="Proteomes" id="UP000791440"/>
    </source>
</evidence>
<accession>A0A921ZX58</accession>
<sequence length="110" mass="11851">MLSIYGKGLVTTENKRAHPLALAVSCFPQNDNTNNDEDASIHSPRTYSCRNNSCSGTELLSPQCTSTAIAPAPHTQSTLSLGGAVRNKYGGLFDFSQNDRHRATSFISCD</sequence>
<comment type="caution">
    <text evidence="1">The sequence shown here is derived from an EMBL/GenBank/DDBJ whole genome shotgun (WGS) entry which is preliminary data.</text>
</comment>
<dbReference type="EMBL" id="JH669295">
    <property type="protein sequence ID" value="KAG6464918.1"/>
    <property type="molecule type" value="Genomic_DNA"/>
</dbReference>
<name>A0A921ZX58_MANSE</name>
<reference evidence="1" key="1">
    <citation type="journal article" date="2016" name="Insect Biochem. Mol. Biol.">
        <title>Multifaceted biological insights from a draft genome sequence of the tobacco hornworm moth, Manduca sexta.</title>
        <authorList>
            <person name="Kanost M.R."/>
            <person name="Arrese E.L."/>
            <person name="Cao X."/>
            <person name="Chen Y.R."/>
            <person name="Chellapilla S."/>
            <person name="Goldsmith M.R."/>
            <person name="Grosse-Wilde E."/>
            <person name="Heckel D.G."/>
            <person name="Herndon N."/>
            <person name="Jiang H."/>
            <person name="Papanicolaou A."/>
            <person name="Qu J."/>
            <person name="Soulages J.L."/>
            <person name="Vogel H."/>
            <person name="Walters J."/>
            <person name="Waterhouse R.M."/>
            <person name="Ahn S.J."/>
            <person name="Almeida F.C."/>
            <person name="An C."/>
            <person name="Aqrawi P."/>
            <person name="Bretschneider A."/>
            <person name="Bryant W.B."/>
            <person name="Bucks S."/>
            <person name="Chao H."/>
            <person name="Chevignon G."/>
            <person name="Christen J.M."/>
            <person name="Clarke D.F."/>
            <person name="Dittmer N.T."/>
            <person name="Ferguson L.C.F."/>
            <person name="Garavelou S."/>
            <person name="Gordon K.H.J."/>
            <person name="Gunaratna R.T."/>
            <person name="Han Y."/>
            <person name="Hauser F."/>
            <person name="He Y."/>
            <person name="Heidel-Fischer H."/>
            <person name="Hirsh A."/>
            <person name="Hu Y."/>
            <person name="Jiang H."/>
            <person name="Kalra D."/>
            <person name="Klinner C."/>
            <person name="Konig C."/>
            <person name="Kovar C."/>
            <person name="Kroll A.R."/>
            <person name="Kuwar S.S."/>
            <person name="Lee S.L."/>
            <person name="Lehman R."/>
            <person name="Li K."/>
            <person name="Li Z."/>
            <person name="Liang H."/>
            <person name="Lovelace S."/>
            <person name="Lu Z."/>
            <person name="Mansfield J.H."/>
            <person name="McCulloch K.J."/>
            <person name="Mathew T."/>
            <person name="Morton B."/>
            <person name="Muzny D.M."/>
            <person name="Neunemann D."/>
            <person name="Ongeri F."/>
            <person name="Pauchet Y."/>
            <person name="Pu L.L."/>
            <person name="Pyrousis I."/>
            <person name="Rao X.J."/>
            <person name="Redding A."/>
            <person name="Roesel C."/>
            <person name="Sanchez-Gracia A."/>
            <person name="Schaack S."/>
            <person name="Shukla A."/>
            <person name="Tetreau G."/>
            <person name="Wang Y."/>
            <person name="Xiong G.H."/>
            <person name="Traut W."/>
            <person name="Walsh T.K."/>
            <person name="Worley K.C."/>
            <person name="Wu D."/>
            <person name="Wu W."/>
            <person name="Wu Y.Q."/>
            <person name="Zhang X."/>
            <person name="Zou Z."/>
            <person name="Zucker H."/>
            <person name="Briscoe A.D."/>
            <person name="Burmester T."/>
            <person name="Clem R.J."/>
            <person name="Feyereisen R."/>
            <person name="Grimmelikhuijzen C.J.P."/>
            <person name="Hamodrakas S.J."/>
            <person name="Hansson B.S."/>
            <person name="Huguet E."/>
            <person name="Jermiin L.S."/>
            <person name="Lan Q."/>
            <person name="Lehman H.K."/>
            <person name="Lorenzen M."/>
            <person name="Merzendorfer H."/>
            <person name="Michalopoulos I."/>
            <person name="Morton D.B."/>
            <person name="Muthukrishnan S."/>
            <person name="Oakeshott J.G."/>
            <person name="Palmer W."/>
            <person name="Park Y."/>
            <person name="Passarelli A.L."/>
            <person name="Rozas J."/>
            <person name="Schwartz L.M."/>
            <person name="Smith W."/>
            <person name="Southgate A."/>
            <person name="Vilcinskas A."/>
            <person name="Vogt R."/>
            <person name="Wang P."/>
            <person name="Werren J."/>
            <person name="Yu X.Q."/>
            <person name="Zhou J.J."/>
            <person name="Brown S.J."/>
            <person name="Scherer S.E."/>
            <person name="Richards S."/>
            <person name="Blissard G.W."/>
        </authorList>
    </citation>
    <scope>NUCLEOTIDE SEQUENCE</scope>
</reference>
<protein>
    <submittedName>
        <fullName evidence="1">Uncharacterized protein</fullName>
    </submittedName>
</protein>